<comment type="pathway">
    <text evidence="1 10">Cofactor biosynthesis; (R)-pantothenate biosynthesis; (R)-pantoate from 3-methyl-2-oxobutanoate: step 2/2.</text>
</comment>
<dbReference type="InterPro" id="IPR013332">
    <property type="entry name" value="KPR_N"/>
</dbReference>
<keyword evidence="6 10" id="KW-0521">NADP</keyword>
<feature type="domain" description="Ketopantoate reductase C-terminal" evidence="12">
    <location>
        <begin position="178"/>
        <end position="300"/>
    </location>
</feature>
<evidence type="ECO:0000259" key="11">
    <source>
        <dbReference type="Pfam" id="PF02558"/>
    </source>
</evidence>
<name>A0ABT6AYS9_9BURK</name>
<evidence type="ECO:0000256" key="6">
    <source>
        <dbReference type="ARBA" id="ARBA00022857"/>
    </source>
</evidence>
<feature type="domain" description="Ketopantoate reductase N-terminal" evidence="11">
    <location>
        <begin position="3"/>
        <end position="148"/>
    </location>
</feature>
<dbReference type="Proteomes" id="UP001216674">
    <property type="component" value="Unassembled WGS sequence"/>
</dbReference>
<dbReference type="SUPFAM" id="SSF48179">
    <property type="entry name" value="6-phosphogluconate dehydrogenase C-terminal domain-like"/>
    <property type="match status" value="1"/>
</dbReference>
<evidence type="ECO:0000256" key="5">
    <source>
        <dbReference type="ARBA" id="ARBA00022655"/>
    </source>
</evidence>
<dbReference type="InterPro" id="IPR036291">
    <property type="entry name" value="NAD(P)-bd_dom_sf"/>
</dbReference>
<dbReference type="InterPro" id="IPR003710">
    <property type="entry name" value="ApbA"/>
</dbReference>
<comment type="caution">
    <text evidence="13">The sequence shown here is derived from an EMBL/GenBank/DDBJ whole genome shotgun (WGS) entry which is preliminary data.</text>
</comment>
<dbReference type="Pfam" id="PF08546">
    <property type="entry name" value="ApbA_C"/>
    <property type="match status" value="1"/>
</dbReference>
<keyword evidence="7 10" id="KW-0560">Oxidoreductase</keyword>
<evidence type="ECO:0000256" key="2">
    <source>
        <dbReference type="ARBA" id="ARBA00007870"/>
    </source>
</evidence>
<evidence type="ECO:0000313" key="13">
    <source>
        <dbReference type="EMBL" id="MDF3837775.1"/>
    </source>
</evidence>
<dbReference type="PANTHER" id="PTHR43765">
    <property type="entry name" value="2-DEHYDROPANTOATE 2-REDUCTASE-RELATED"/>
    <property type="match status" value="1"/>
</dbReference>
<evidence type="ECO:0000256" key="8">
    <source>
        <dbReference type="ARBA" id="ARBA00032024"/>
    </source>
</evidence>
<dbReference type="RefSeq" id="WP_276267890.1">
    <property type="nucleotide sequence ID" value="NZ_JARJLM010000535.1"/>
</dbReference>
<dbReference type="EC" id="1.1.1.169" evidence="3 10"/>
<dbReference type="PANTHER" id="PTHR43765:SF2">
    <property type="entry name" value="2-DEHYDROPANTOATE 2-REDUCTASE"/>
    <property type="match status" value="1"/>
</dbReference>
<evidence type="ECO:0000256" key="1">
    <source>
        <dbReference type="ARBA" id="ARBA00004994"/>
    </source>
</evidence>
<gene>
    <name evidence="13" type="ORF">P3W85_33300</name>
</gene>
<dbReference type="NCBIfam" id="TIGR00745">
    <property type="entry name" value="apbA_panE"/>
    <property type="match status" value="1"/>
</dbReference>
<evidence type="ECO:0000256" key="4">
    <source>
        <dbReference type="ARBA" id="ARBA00019465"/>
    </source>
</evidence>
<dbReference type="InterPro" id="IPR013752">
    <property type="entry name" value="KPA_reductase"/>
</dbReference>
<dbReference type="EMBL" id="JARJLM010000535">
    <property type="protein sequence ID" value="MDF3837775.1"/>
    <property type="molecule type" value="Genomic_DNA"/>
</dbReference>
<organism evidence="13 14">
    <name type="scientific">Cupriavidus basilensis</name>
    <dbReference type="NCBI Taxonomy" id="68895"/>
    <lineage>
        <taxon>Bacteria</taxon>
        <taxon>Pseudomonadati</taxon>
        <taxon>Pseudomonadota</taxon>
        <taxon>Betaproteobacteria</taxon>
        <taxon>Burkholderiales</taxon>
        <taxon>Burkholderiaceae</taxon>
        <taxon>Cupriavidus</taxon>
    </lineage>
</organism>
<accession>A0ABT6AYS9</accession>
<dbReference type="Gene3D" id="3.40.50.720">
    <property type="entry name" value="NAD(P)-binding Rossmann-like Domain"/>
    <property type="match status" value="1"/>
</dbReference>
<dbReference type="InterPro" id="IPR050838">
    <property type="entry name" value="Ketopantoate_reductase"/>
</dbReference>
<evidence type="ECO:0000313" key="14">
    <source>
        <dbReference type="Proteomes" id="UP001216674"/>
    </source>
</evidence>
<comment type="function">
    <text evidence="10">Catalyzes the NADPH-dependent reduction of ketopantoate into pantoic acid.</text>
</comment>
<evidence type="ECO:0000256" key="10">
    <source>
        <dbReference type="RuleBase" id="RU362068"/>
    </source>
</evidence>
<keyword evidence="14" id="KW-1185">Reference proteome</keyword>
<dbReference type="SUPFAM" id="SSF51735">
    <property type="entry name" value="NAD(P)-binding Rossmann-fold domains"/>
    <property type="match status" value="1"/>
</dbReference>
<dbReference type="InterPro" id="IPR008927">
    <property type="entry name" value="6-PGluconate_DH-like_C_sf"/>
</dbReference>
<comment type="similarity">
    <text evidence="2 10">Belongs to the ketopantoate reductase family.</text>
</comment>
<dbReference type="Pfam" id="PF02558">
    <property type="entry name" value="ApbA"/>
    <property type="match status" value="1"/>
</dbReference>
<dbReference type="Gene3D" id="1.10.1040.10">
    <property type="entry name" value="N-(1-d-carboxylethyl)-l-norvaline Dehydrogenase, domain 2"/>
    <property type="match status" value="1"/>
</dbReference>
<evidence type="ECO:0000256" key="3">
    <source>
        <dbReference type="ARBA" id="ARBA00013014"/>
    </source>
</evidence>
<sequence>MKIAILGAGAMGSLFGARLAEAGQAVTLLDIDDAHLGAIRSHGLRLQTAAPDRWVTNLAVSRPEQAGAQPDLIIVFTKSMHTRAALTSLRHAIGPGTYLLTLQNGLGNVEKLREFVPLERILAGVTTWPADLVGPGHVRSHGEGAIRMMSADGTVRPIVGQVVDALANAGLRCIADPDVWAAIWEKVAFNAALNTLCAVLGCTVDQLDLTPDGRRLALSIALEVVSVARARGIDANPASVEASVIHAIENHRGHQPSMLQDILAGRRTEIESIGGAVVAEARAAGVAVPDTACLLHLVRLAEARAVTGA</sequence>
<evidence type="ECO:0000259" key="12">
    <source>
        <dbReference type="Pfam" id="PF08546"/>
    </source>
</evidence>
<reference evidence="13 14" key="1">
    <citation type="submission" date="2023-03" db="EMBL/GenBank/DDBJ databases">
        <title>Draft assemblies of triclosan tolerant bacteria isolated from returned activated sludge.</title>
        <authorList>
            <person name="Van Hamelsveld S."/>
        </authorList>
    </citation>
    <scope>NUCLEOTIDE SEQUENCE [LARGE SCALE GENOMIC DNA]</scope>
    <source>
        <strain evidence="13 14">GW210010_S58</strain>
    </source>
</reference>
<keyword evidence="5 10" id="KW-0566">Pantothenate biosynthesis</keyword>
<evidence type="ECO:0000256" key="7">
    <source>
        <dbReference type="ARBA" id="ARBA00023002"/>
    </source>
</evidence>
<dbReference type="InterPro" id="IPR013328">
    <property type="entry name" value="6PGD_dom2"/>
</dbReference>
<evidence type="ECO:0000256" key="9">
    <source>
        <dbReference type="ARBA" id="ARBA00048793"/>
    </source>
</evidence>
<proteinExistence type="inferred from homology"/>
<comment type="catalytic activity">
    <reaction evidence="9 10">
        <text>(R)-pantoate + NADP(+) = 2-dehydropantoate + NADPH + H(+)</text>
        <dbReference type="Rhea" id="RHEA:16233"/>
        <dbReference type="ChEBI" id="CHEBI:11561"/>
        <dbReference type="ChEBI" id="CHEBI:15378"/>
        <dbReference type="ChEBI" id="CHEBI:15980"/>
        <dbReference type="ChEBI" id="CHEBI:57783"/>
        <dbReference type="ChEBI" id="CHEBI:58349"/>
        <dbReference type="EC" id="1.1.1.169"/>
    </reaction>
</comment>
<protein>
    <recommendedName>
        <fullName evidence="4 10">2-dehydropantoate 2-reductase</fullName>
        <ecNumber evidence="3 10">1.1.1.169</ecNumber>
    </recommendedName>
    <alternativeName>
        <fullName evidence="8 10">Ketopantoate reductase</fullName>
    </alternativeName>
</protein>